<dbReference type="PANTHER" id="PTHR14237:SF19">
    <property type="entry name" value="MITOCHONDRIAL AMIDOXIME REDUCING COMPONENT 1"/>
    <property type="match status" value="1"/>
</dbReference>
<comment type="caution">
    <text evidence="2">The sequence shown here is derived from an EMBL/GenBank/DDBJ whole genome shotgun (WGS) entry which is preliminary data.</text>
</comment>
<dbReference type="SUPFAM" id="SSF141673">
    <property type="entry name" value="MOSC N-terminal domain-like"/>
    <property type="match status" value="1"/>
</dbReference>
<feature type="domain" description="MOSC" evidence="1">
    <location>
        <begin position="150"/>
        <end position="305"/>
    </location>
</feature>
<evidence type="ECO:0000313" key="2">
    <source>
        <dbReference type="EMBL" id="KAK9917235.1"/>
    </source>
</evidence>
<evidence type="ECO:0000313" key="3">
    <source>
        <dbReference type="Proteomes" id="UP001491310"/>
    </source>
</evidence>
<reference evidence="2 3" key="1">
    <citation type="journal article" date="2024" name="Nat. Commun.">
        <title>Phylogenomics reveals the evolutionary origins of lichenization in chlorophyte algae.</title>
        <authorList>
            <person name="Puginier C."/>
            <person name="Libourel C."/>
            <person name="Otte J."/>
            <person name="Skaloud P."/>
            <person name="Haon M."/>
            <person name="Grisel S."/>
            <person name="Petersen M."/>
            <person name="Berrin J.G."/>
            <person name="Delaux P.M."/>
            <person name="Dal Grande F."/>
            <person name="Keller J."/>
        </authorList>
    </citation>
    <scope>NUCLEOTIDE SEQUENCE [LARGE SCALE GENOMIC DNA]</scope>
    <source>
        <strain evidence="2 3">SAG 216-7</strain>
    </source>
</reference>
<evidence type="ECO:0000259" key="1">
    <source>
        <dbReference type="PROSITE" id="PS51340"/>
    </source>
</evidence>
<dbReference type="InterPro" id="IPR011037">
    <property type="entry name" value="Pyrv_Knase-like_insert_dom_sf"/>
</dbReference>
<dbReference type="Proteomes" id="UP001491310">
    <property type="component" value="Unassembled WGS sequence"/>
</dbReference>
<keyword evidence="3" id="KW-1185">Reference proteome</keyword>
<dbReference type="SUPFAM" id="SSF50800">
    <property type="entry name" value="PK beta-barrel domain-like"/>
    <property type="match status" value="1"/>
</dbReference>
<sequence length="314" mass="34442">MPKVTALYVYPVKGLKGISLITADIAGTGFHWDRHWLVTRPDGRFLTQRQIPRMTLISTALPPEALTKEWTKLGPDTSLTLSAPGKEPLQVPLVPRPVADAELKECTCWDWKGLAQDEGEDAAAWLTDFLGKPARLVRYIGTPGTGDAVADPKRRECELPFGKGVETAFADGYPFLIATESSLADLNTRMPEPLPMNRFRPNLVVDDSVEPWAEDDWQALSVVGPPDRKVEFLSLKPCSRCKVTTTDQDTGAVGKEPLMTLGKFRSGKLLGWSALASWKHEVFFGWNLTATTPGTVAVGDDIIVTRKRTTALAA</sequence>
<proteinExistence type="predicted"/>
<name>A0ABR2YZU1_9CHLO</name>
<dbReference type="Pfam" id="PF03473">
    <property type="entry name" value="MOSC"/>
    <property type="match status" value="1"/>
</dbReference>
<dbReference type="EMBL" id="JALJOT010000002">
    <property type="protein sequence ID" value="KAK9917235.1"/>
    <property type="molecule type" value="Genomic_DNA"/>
</dbReference>
<dbReference type="InterPro" id="IPR005302">
    <property type="entry name" value="MoCF_Sase_C"/>
</dbReference>
<gene>
    <name evidence="2" type="ORF">WJX75_002177</name>
</gene>
<dbReference type="PANTHER" id="PTHR14237">
    <property type="entry name" value="MOLYBDOPTERIN COFACTOR SULFURASE MOSC"/>
    <property type="match status" value="1"/>
</dbReference>
<dbReference type="Pfam" id="PF03476">
    <property type="entry name" value="MOSC_N"/>
    <property type="match status" value="1"/>
</dbReference>
<dbReference type="InterPro" id="IPR005303">
    <property type="entry name" value="MOCOS_middle"/>
</dbReference>
<organism evidence="2 3">
    <name type="scientific">Coccomyxa subellipsoidea</name>
    <dbReference type="NCBI Taxonomy" id="248742"/>
    <lineage>
        <taxon>Eukaryota</taxon>
        <taxon>Viridiplantae</taxon>
        <taxon>Chlorophyta</taxon>
        <taxon>core chlorophytes</taxon>
        <taxon>Trebouxiophyceae</taxon>
        <taxon>Trebouxiophyceae incertae sedis</taxon>
        <taxon>Coccomyxaceae</taxon>
        <taxon>Coccomyxa</taxon>
    </lineage>
</organism>
<dbReference type="PROSITE" id="PS51340">
    <property type="entry name" value="MOSC"/>
    <property type="match status" value="1"/>
</dbReference>
<accession>A0ABR2YZU1</accession>
<protein>
    <recommendedName>
        <fullName evidence="1">MOSC domain-containing protein</fullName>
    </recommendedName>
</protein>